<evidence type="ECO:0000256" key="2">
    <source>
        <dbReference type="ARBA" id="ARBA00023295"/>
    </source>
</evidence>
<dbReference type="Gene3D" id="3.20.20.80">
    <property type="entry name" value="Glycosidases"/>
    <property type="match status" value="1"/>
</dbReference>
<dbReference type="InterPro" id="IPR022790">
    <property type="entry name" value="GH26_dom"/>
</dbReference>
<gene>
    <name evidence="7" type="ORF">GCM10011487_53970</name>
</gene>
<evidence type="ECO:0000256" key="4">
    <source>
        <dbReference type="SAM" id="SignalP"/>
    </source>
</evidence>
<comment type="caution">
    <text evidence="7">The sequence shown here is derived from an EMBL/GenBank/DDBJ whole genome shotgun (WGS) entry which is preliminary data.</text>
</comment>
<feature type="domain" description="GH26" evidence="6">
    <location>
        <begin position="14"/>
        <end position="415"/>
    </location>
</feature>
<evidence type="ECO:0000256" key="1">
    <source>
        <dbReference type="ARBA" id="ARBA00022801"/>
    </source>
</evidence>
<dbReference type="Proteomes" id="UP000445000">
    <property type="component" value="Unassembled WGS sequence"/>
</dbReference>
<dbReference type="InterPro" id="IPR000421">
    <property type="entry name" value="FA58C"/>
</dbReference>
<dbReference type="Pfam" id="PF22633">
    <property type="entry name" value="F5_F8_type_C_2"/>
    <property type="match status" value="1"/>
</dbReference>
<keyword evidence="8" id="KW-1185">Reference proteome</keyword>
<evidence type="ECO:0000256" key="3">
    <source>
        <dbReference type="PROSITE-ProRule" id="PRU01100"/>
    </source>
</evidence>
<dbReference type="SUPFAM" id="SSF51445">
    <property type="entry name" value="(Trans)glycosidases"/>
    <property type="match status" value="1"/>
</dbReference>
<feature type="active site" description="Nucleophile" evidence="3">
    <location>
        <position position="349"/>
    </location>
</feature>
<dbReference type="RefSeq" id="WP_161828142.1">
    <property type="nucleotide sequence ID" value="NZ_BLJO01000002.1"/>
</dbReference>
<protein>
    <recommendedName>
        <fullName evidence="9">F5/8 type C domain-containing protein</fullName>
    </recommendedName>
</protein>
<feature type="active site" description="Proton donor" evidence="3">
    <location>
        <position position="199"/>
    </location>
</feature>
<feature type="domain" description="F5/8 type C" evidence="5">
    <location>
        <begin position="426"/>
        <end position="560"/>
    </location>
</feature>
<keyword evidence="2 3" id="KW-0326">Glycosidase</keyword>
<reference evidence="8" key="1">
    <citation type="submission" date="2020-01" db="EMBL/GenBank/DDBJ databases">
        <title>'Steroidobacter agaridevorans' sp. nov., agar-degrading bacteria isolated from rhizosphere soils.</title>
        <authorList>
            <person name="Ikenaga M."/>
            <person name="Kataoka M."/>
            <person name="Murouchi A."/>
            <person name="Katsuragi S."/>
            <person name="Sakai M."/>
        </authorList>
    </citation>
    <scope>NUCLEOTIDE SEQUENCE [LARGE SCALE GENOMIC DNA]</scope>
    <source>
        <strain evidence="8">YU21-B</strain>
    </source>
</reference>
<evidence type="ECO:0000313" key="7">
    <source>
        <dbReference type="EMBL" id="GFE83397.1"/>
    </source>
</evidence>
<dbReference type="InterPro" id="IPR017853">
    <property type="entry name" value="GH"/>
</dbReference>
<dbReference type="PROSITE" id="PS51764">
    <property type="entry name" value="GH26"/>
    <property type="match status" value="1"/>
</dbReference>
<dbReference type="Pfam" id="PF02156">
    <property type="entry name" value="Glyco_hydro_26"/>
    <property type="match status" value="1"/>
</dbReference>
<keyword evidence="1 3" id="KW-0378">Hydrolase</keyword>
<dbReference type="GO" id="GO:0004553">
    <property type="term" value="F:hydrolase activity, hydrolyzing O-glycosyl compounds"/>
    <property type="evidence" value="ECO:0007669"/>
    <property type="project" value="InterPro"/>
</dbReference>
<sequence length="560" mass="61483">MSRGLALKEMTLRVAARLLALWMSMGAVAAAHAQQFDKLGFFVGEATPATAAPAYRTFVSKVQQIPNSTNVFVDYREPIWSAGTYDPKWRNNAAWAAGNLADLCSVDYLNRLDAEGRPTLIPIVSVGLTDDPTAYQLNLPADDPDRGKYSEAAAVAMMNDIAAGKYDADGAGRYRVWPAIFDVFRNTGFRKFYLRIGWEQNGNWYGWQVRSEATRTAYIAAWRHVANLAHAYANANGMVIETLWSPSASYANYGLSEESSYPGDAYVDIVAPTHYSPIWNPTRSRDKTAYHDWTSGQNVTLADWLANAANRRVIWDYPAADYWNPTRGWGLPAAIEFALARSKRFALSETGTGNFGVTRSGGGPVDEGDYPIYLGERLAAAVGRGLDLEVVEIWPQASGTDRLTFLSDERPLEAAGWKSFGTIMAAAQSPSNLAKGRKAYPSSTESSTYSAAKVTDASTSTSWHSAPGGADKQWIYVDLGQRYSISRVRVIWDAAYASEYTIQTQVSTNTWANLYKTTAGDGGVDDVRGLTGTGRFIRVFATQRGTSARNYGIKEIEIYP</sequence>
<proteinExistence type="inferred from homology"/>
<dbReference type="EMBL" id="BLJN01000006">
    <property type="protein sequence ID" value="GFE83397.1"/>
    <property type="molecule type" value="Genomic_DNA"/>
</dbReference>
<dbReference type="SUPFAM" id="SSF49785">
    <property type="entry name" value="Galactose-binding domain-like"/>
    <property type="match status" value="1"/>
</dbReference>
<name>A0A829YJ99_9GAMM</name>
<dbReference type="AlphaFoldDB" id="A0A829YJ99"/>
<evidence type="ECO:0008006" key="9">
    <source>
        <dbReference type="Google" id="ProtNLM"/>
    </source>
</evidence>
<keyword evidence="4" id="KW-0732">Signal</keyword>
<accession>A0A829YJ99</accession>
<dbReference type="InterPro" id="IPR008979">
    <property type="entry name" value="Galactose-bd-like_sf"/>
</dbReference>
<organism evidence="7 8">
    <name type="scientific">Steroidobacter agaridevorans</name>
    <dbReference type="NCBI Taxonomy" id="2695856"/>
    <lineage>
        <taxon>Bacteria</taxon>
        <taxon>Pseudomonadati</taxon>
        <taxon>Pseudomonadota</taxon>
        <taxon>Gammaproteobacteria</taxon>
        <taxon>Steroidobacterales</taxon>
        <taxon>Steroidobacteraceae</taxon>
        <taxon>Steroidobacter</taxon>
    </lineage>
</organism>
<evidence type="ECO:0000313" key="8">
    <source>
        <dbReference type="Proteomes" id="UP000445000"/>
    </source>
</evidence>
<evidence type="ECO:0000259" key="5">
    <source>
        <dbReference type="PROSITE" id="PS50022"/>
    </source>
</evidence>
<dbReference type="PROSITE" id="PS50022">
    <property type="entry name" value="FA58C_3"/>
    <property type="match status" value="1"/>
</dbReference>
<dbReference type="Gene3D" id="2.60.120.260">
    <property type="entry name" value="Galactose-binding domain-like"/>
    <property type="match status" value="1"/>
</dbReference>
<evidence type="ECO:0000259" key="6">
    <source>
        <dbReference type="PROSITE" id="PS51764"/>
    </source>
</evidence>
<comment type="similarity">
    <text evidence="3">Belongs to the glycosyl hydrolase 26 family.</text>
</comment>
<feature type="chain" id="PRO_5032819695" description="F5/8 type C domain-containing protein" evidence="4">
    <location>
        <begin position="30"/>
        <end position="560"/>
    </location>
</feature>
<feature type="signal peptide" evidence="4">
    <location>
        <begin position="1"/>
        <end position="29"/>
    </location>
</feature>